<dbReference type="Proteomes" id="UP000253303">
    <property type="component" value="Unassembled WGS sequence"/>
</dbReference>
<proteinExistence type="predicted"/>
<keyword evidence="2" id="KW-1185">Reference proteome</keyword>
<dbReference type="AlphaFoldDB" id="A0A366LMW4"/>
<gene>
    <name evidence="1" type="ORF">DP939_38045</name>
</gene>
<sequence length="632" mass="66094">MSLPAPKLDDLTWADMMAAIRRRIPAESGGAWTLHAPADPGVTLLELFAYLLEQRLYWLDQVPDELVVAILNLLGLDPPRPARPAATVLHLTADGPGPVFVPSGTVMSRDPAGRIRFTLDGDVAVFPLRGDVAVHTDRDRSADLLARRGVALLAGDGSAASARFTLPLAGGHPAPGALSLLVELDSPVPPSWSPRAVRDVRPPAELTWSWFRPGTDVSGAFARVEDGTGGLRRSGVVRLLLPEGWSTDDCGVLVSTRAATYAAPPRLLRLAVNVSAARHLERRVATGAELSGQIDHWLKLPGQRLTLPEAAGLLLGATLDLGGERWNAVADFAFGGSRDRVFLLDRADGALVFGDGLTGRVPRRSEDVRVEYDLGGGRAGNGGLTGNWLPVADPVAVRGANLVQAEGGADPETVAQARERAAGTLGEVTRAVTAEDHVTLAVTTPGVAVGRAYASVGEHPGFPCARVPGAVSVHVVPAVPGGVLAPRPDPGLLCEVADRLAGARLLTAEVFVRGPAYREVRLRVDLSGRPADRARVSALAADALRRYLDPLAGGDDGTGWPFGAALRPSALLRAAQRALGDLADVAGVAIGLDGADPADACGDQALRPGELPVAREIRTRIVPAADQREGLT</sequence>
<accession>A0A366LMW4</accession>
<comment type="caution">
    <text evidence="1">The sequence shown here is derived from an EMBL/GenBank/DDBJ whole genome shotgun (WGS) entry which is preliminary data.</text>
</comment>
<dbReference type="OrthoDB" id="9027184at2"/>
<organism evidence="1 2">
    <name type="scientific">Spongiactinospora rosea</name>
    <dbReference type="NCBI Taxonomy" id="2248750"/>
    <lineage>
        <taxon>Bacteria</taxon>
        <taxon>Bacillati</taxon>
        <taxon>Actinomycetota</taxon>
        <taxon>Actinomycetes</taxon>
        <taxon>Streptosporangiales</taxon>
        <taxon>Streptosporangiaceae</taxon>
        <taxon>Spongiactinospora</taxon>
    </lineage>
</organism>
<evidence type="ECO:0000313" key="1">
    <source>
        <dbReference type="EMBL" id="RBQ14990.1"/>
    </source>
</evidence>
<evidence type="ECO:0000313" key="2">
    <source>
        <dbReference type="Proteomes" id="UP000253303"/>
    </source>
</evidence>
<dbReference type="EMBL" id="QMEY01000027">
    <property type="protein sequence ID" value="RBQ14990.1"/>
    <property type="molecule type" value="Genomic_DNA"/>
</dbReference>
<reference evidence="1 2" key="1">
    <citation type="submission" date="2018-06" db="EMBL/GenBank/DDBJ databases">
        <title>Sphaerisporangium craniellae sp. nov., isolated from a marine sponge in the South China Sea.</title>
        <authorList>
            <person name="Li L."/>
        </authorList>
    </citation>
    <scope>NUCLEOTIDE SEQUENCE [LARGE SCALE GENOMIC DNA]</scope>
    <source>
        <strain evidence="1 2">LHW63015</strain>
    </source>
</reference>
<dbReference type="InterPro" id="IPR011749">
    <property type="entry name" value="CHP02243"/>
</dbReference>
<name>A0A366LMW4_9ACTN</name>
<dbReference type="RefSeq" id="WP_113985686.1">
    <property type="nucleotide sequence ID" value="NZ_QMEY01000027.1"/>
</dbReference>
<protein>
    <submittedName>
        <fullName evidence="1">Putative baseplate assembly protein</fullName>
    </submittedName>
</protein>
<dbReference type="NCBIfam" id="TIGR02243">
    <property type="entry name" value="putative baseplate assembly protein"/>
    <property type="match status" value="1"/>
</dbReference>